<feature type="region of interest" description="Disordered" evidence="1">
    <location>
        <begin position="175"/>
        <end position="194"/>
    </location>
</feature>
<organism evidence="2 3">
    <name type="scientific">Artemisia annua</name>
    <name type="common">Sweet wormwood</name>
    <dbReference type="NCBI Taxonomy" id="35608"/>
    <lineage>
        <taxon>Eukaryota</taxon>
        <taxon>Viridiplantae</taxon>
        <taxon>Streptophyta</taxon>
        <taxon>Embryophyta</taxon>
        <taxon>Tracheophyta</taxon>
        <taxon>Spermatophyta</taxon>
        <taxon>Magnoliopsida</taxon>
        <taxon>eudicotyledons</taxon>
        <taxon>Gunneridae</taxon>
        <taxon>Pentapetalae</taxon>
        <taxon>asterids</taxon>
        <taxon>campanulids</taxon>
        <taxon>Asterales</taxon>
        <taxon>Asteraceae</taxon>
        <taxon>Asteroideae</taxon>
        <taxon>Anthemideae</taxon>
        <taxon>Artemisiinae</taxon>
        <taxon>Artemisia</taxon>
    </lineage>
</organism>
<evidence type="ECO:0000313" key="3">
    <source>
        <dbReference type="Proteomes" id="UP000245207"/>
    </source>
</evidence>
<dbReference type="OrthoDB" id="1928976at2759"/>
<feature type="compositionally biased region" description="Low complexity" evidence="1">
    <location>
        <begin position="136"/>
        <end position="145"/>
    </location>
</feature>
<keyword evidence="2" id="KW-0347">Helicase</keyword>
<feature type="compositionally biased region" description="Low complexity" evidence="1">
    <location>
        <begin position="178"/>
        <end position="191"/>
    </location>
</feature>
<gene>
    <name evidence="2" type="ORF">CTI12_AA039360</name>
</gene>
<keyword evidence="2" id="KW-0547">Nucleotide-binding</keyword>
<name>A0A2U1QEP5_ARTAN</name>
<feature type="region of interest" description="Disordered" evidence="1">
    <location>
        <begin position="114"/>
        <end position="162"/>
    </location>
</feature>
<dbReference type="EMBL" id="PKPP01000176">
    <property type="protein sequence ID" value="PWA96458.1"/>
    <property type="molecule type" value="Genomic_DNA"/>
</dbReference>
<protein>
    <submittedName>
        <fullName evidence="2">PIF1 DNA helicase/replication protein A1-like protein</fullName>
    </submittedName>
</protein>
<dbReference type="PANTHER" id="PTHR45786">
    <property type="entry name" value="DNA BINDING PROTEIN-LIKE"/>
    <property type="match status" value="1"/>
</dbReference>
<reference evidence="2 3" key="1">
    <citation type="journal article" date="2018" name="Mol. Plant">
        <title>The genome of Artemisia annua provides insight into the evolution of Asteraceae family and artemisinin biosynthesis.</title>
        <authorList>
            <person name="Shen Q."/>
            <person name="Zhang L."/>
            <person name="Liao Z."/>
            <person name="Wang S."/>
            <person name="Yan T."/>
            <person name="Shi P."/>
            <person name="Liu M."/>
            <person name="Fu X."/>
            <person name="Pan Q."/>
            <person name="Wang Y."/>
            <person name="Lv Z."/>
            <person name="Lu X."/>
            <person name="Zhang F."/>
            <person name="Jiang W."/>
            <person name="Ma Y."/>
            <person name="Chen M."/>
            <person name="Hao X."/>
            <person name="Li L."/>
            <person name="Tang Y."/>
            <person name="Lv G."/>
            <person name="Zhou Y."/>
            <person name="Sun X."/>
            <person name="Brodelius P.E."/>
            <person name="Rose J.K.C."/>
            <person name="Tang K."/>
        </authorList>
    </citation>
    <scope>NUCLEOTIDE SEQUENCE [LARGE SCALE GENOMIC DNA]</scope>
    <source>
        <strain evidence="3">cv. Huhao1</strain>
        <tissue evidence="2">Leaf</tissue>
    </source>
</reference>
<dbReference type="AlphaFoldDB" id="A0A2U1QEP5"/>
<evidence type="ECO:0000313" key="2">
    <source>
        <dbReference type="EMBL" id="PWA96458.1"/>
    </source>
</evidence>
<feature type="compositionally biased region" description="Polar residues" evidence="1">
    <location>
        <begin position="123"/>
        <end position="135"/>
    </location>
</feature>
<evidence type="ECO:0000256" key="1">
    <source>
        <dbReference type="SAM" id="MobiDB-lite"/>
    </source>
</evidence>
<dbReference type="Proteomes" id="UP000245207">
    <property type="component" value="Unassembled WGS sequence"/>
</dbReference>
<keyword evidence="3" id="KW-1185">Reference proteome</keyword>
<keyword evidence="2" id="KW-0067">ATP-binding</keyword>
<sequence>MLMDSTTNNRRVSLSEILNSQAPTIPLSGVQSKPSSFSLSNRVSSVGIAAQHISTPMNTVQSKSSAITTNNRGTSNVATNSPEVTPVATLRKRQTPLSNASTVSFQTPVVCQVNQRPRKKQPSGYTTTIPSLSTQKTTYETSESSRTTKKSKRPSLQKVSPIVFDLDDDGHVRKVYDNGSASTTSGGSNSNKPIDRTIINEVKDILDESSDLVKTFRRARDRYTENNEQNIRIKLVAKRGKNGRQYNLPTANEVAGLIVGDLDCCAKDRDIVIEKLGEGIPHIKKAGKQATRNTSEENGDEKIDKTVSMREWFAYQIQDRPNRENLYVRGGRLFQQFLVDGYAMVETERMFFHRSKQTKLRFANE</sequence>
<dbReference type="STRING" id="35608.A0A2U1QEP5"/>
<keyword evidence="2" id="KW-0378">Hydrolase</keyword>
<dbReference type="GO" id="GO:0004386">
    <property type="term" value="F:helicase activity"/>
    <property type="evidence" value="ECO:0007669"/>
    <property type="project" value="UniProtKB-KW"/>
</dbReference>
<accession>A0A2U1QEP5</accession>
<feature type="region of interest" description="Disordered" evidence="1">
    <location>
        <begin position="60"/>
        <end position="81"/>
    </location>
</feature>
<proteinExistence type="predicted"/>
<comment type="caution">
    <text evidence="2">The sequence shown here is derived from an EMBL/GenBank/DDBJ whole genome shotgun (WGS) entry which is preliminary data.</text>
</comment>
<dbReference type="PANTHER" id="PTHR45786:SF74">
    <property type="entry name" value="ATP-DEPENDENT DNA HELICASE"/>
    <property type="match status" value="1"/>
</dbReference>